<dbReference type="PANTHER" id="PTHR30346:SF29">
    <property type="entry name" value="LYSR SUBSTRATE-BINDING"/>
    <property type="match status" value="1"/>
</dbReference>
<feature type="domain" description="HTH lysR-type" evidence="6">
    <location>
        <begin position="1"/>
        <end position="59"/>
    </location>
</feature>
<dbReference type="PROSITE" id="PS50931">
    <property type="entry name" value="HTH_LYSR"/>
    <property type="match status" value="1"/>
</dbReference>
<dbReference type="SUPFAM" id="SSF46785">
    <property type="entry name" value="Winged helix' DNA-binding domain"/>
    <property type="match status" value="1"/>
</dbReference>
<comment type="similarity">
    <text evidence="1">Belongs to the LysR transcriptional regulatory family.</text>
</comment>
<name>A0AA41PYB5_9ACTN</name>
<dbReference type="GO" id="GO:0032993">
    <property type="term" value="C:protein-DNA complex"/>
    <property type="evidence" value="ECO:0007669"/>
    <property type="project" value="TreeGrafter"/>
</dbReference>
<dbReference type="SUPFAM" id="SSF53850">
    <property type="entry name" value="Periplasmic binding protein-like II"/>
    <property type="match status" value="1"/>
</dbReference>
<dbReference type="Gene3D" id="3.40.190.10">
    <property type="entry name" value="Periplasmic binding protein-like II"/>
    <property type="match status" value="2"/>
</dbReference>
<dbReference type="GO" id="GO:0003700">
    <property type="term" value="F:DNA-binding transcription factor activity"/>
    <property type="evidence" value="ECO:0007669"/>
    <property type="project" value="InterPro"/>
</dbReference>
<keyword evidence="8" id="KW-1185">Reference proteome</keyword>
<proteinExistence type="inferred from homology"/>
<dbReference type="AlphaFoldDB" id="A0AA41PYB5"/>
<evidence type="ECO:0000259" key="6">
    <source>
        <dbReference type="PROSITE" id="PS50931"/>
    </source>
</evidence>
<evidence type="ECO:0000256" key="4">
    <source>
        <dbReference type="ARBA" id="ARBA00023163"/>
    </source>
</evidence>
<dbReference type="InterPro" id="IPR000847">
    <property type="entry name" value="LysR_HTH_N"/>
</dbReference>
<evidence type="ECO:0000256" key="3">
    <source>
        <dbReference type="ARBA" id="ARBA00023125"/>
    </source>
</evidence>
<dbReference type="EMBL" id="JAKFHA010000005">
    <property type="protein sequence ID" value="MCF2527921.1"/>
    <property type="molecule type" value="Genomic_DNA"/>
</dbReference>
<dbReference type="Gene3D" id="1.10.10.10">
    <property type="entry name" value="Winged helix-like DNA-binding domain superfamily/Winged helix DNA-binding domain"/>
    <property type="match status" value="1"/>
</dbReference>
<sequence length="304" mass="32152">MTDLQRLRVLREVAQYGSFSKAAAALHVTASAVSQQIAALERGLGAAVVERSPRGVVLTESGRLLVEAEEIVSAELRHVRDRIARLAAGRARLTVATFTSGGRHLLPAALAHFAVGHPDVELNVVQHEPEDALPLLREGGADLALAYHFDGPVPVRAGDRSGLAWEPLMEDPMSAVLPAGHPLAGRDAVDLSELAEDTWVMGCSKTAAYLRRLAATAGFELKVSGSTTDYFFAVSLVAAGLGVTLVPFVSLVNLPPDVAVVPLRPPRPTRYLGIATARRGRALPYTEAFAAALRKAAEPARTGA</sequence>
<keyword evidence="4" id="KW-0804">Transcription</keyword>
<dbReference type="InterPro" id="IPR005119">
    <property type="entry name" value="LysR_subst-bd"/>
</dbReference>
<dbReference type="InterPro" id="IPR036390">
    <property type="entry name" value="WH_DNA-bd_sf"/>
</dbReference>
<organism evidence="7 8">
    <name type="scientific">Yinghuangia soli</name>
    <dbReference type="NCBI Taxonomy" id="2908204"/>
    <lineage>
        <taxon>Bacteria</taxon>
        <taxon>Bacillati</taxon>
        <taxon>Actinomycetota</taxon>
        <taxon>Actinomycetes</taxon>
        <taxon>Kitasatosporales</taxon>
        <taxon>Streptomycetaceae</taxon>
        <taxon>Yinghuangia</taxon>
    </lineage>
</organism>
<evidence type="ECO:0000313" key="8">
    <source>
        <dbReference type="Proteomes" id="UP001165378"/>
    </source>
</evidence>
<keyword evidence="3" id="KW-0238">DNA-binding</keyword>
<evidence type="ECO:0000256" key="2">
    <source>
        <dbReference type="ARBA" id="ARBA00023015"/>
    </source>
</evidence>
<reference evidence="7" key="1">
    <citation type="submission" date="2022-01" db="EMBL/GenBank/DDBJ databases">
        <title>Genome-Based Taxonomic Classification of the Phylum Actinobacteria.</title>
        <authorList>
            <person name="Gao Y."/>
        </authorList>
    </citation>
    <scope>NUCLEOTIDE SEQUENCE</scope>
    <source>
        <strain evidence="7">KLBMP 8922</strain>
    </source>
</reference>
<keyword evidence="5" id="KW-0472">Membrane</keyword>
<dbReference type="Proteomes" id="UP001165378">
    <property type="component" value="Unassembled WGS sequence"/>
</dbReference>
<feature type="transmembrane region" description="Helical" evidence="5">
    <location>
        <begin position="230"/>
        <end position="254"/>
    </location>
</feature>
<dbReference type="Pfam" id="PF03466">
    <property type="entry name" value="LysR_substrate"/>
    <property type="match status" value="1"/>
</dbReference>
<keyword evidence="5" id="KW-0812">Transmembrane</keyword>
<keyword evidence="5" id="KW-1133">Transmembrane helix</keyword>
<dbReference type="PANTHER" id="PTHR30346">
    <property type="entry name" value="TRANSCRIPTIONAL DUAL REGULATOR HCAR-RELATED"/>
    <property type="match status" value="1"/>
</dbReference>
<dbReference type="CDD" id="cd08423">
    <property type="entry name" value="PBP2_LTTR_like_6"/>
    <property type="match status" value="1"/>
</dbReference>
<dbReference type="Pfam" id="PF00126">
    <property type="entry name" value="HTH_1"/>
    <property type="match status" value="1"/>
</dbReference>
<protein>
    <submittedName>
        <fullName evidence="7">LysR family transcriptional regulator</fullName>
    </submittedName>
</protein>
<comment type="caution">
    <text evidence="7">The sequence shown here is derived from an EMBL/GenBank/DDBJ whole genome shotgun (WGS) entry which is preliminary data.</text>
</comment>
<keyword evidence="2" id="KW-0805">Transcription regulation</keyword>
<accession>A0AA41PYB5</accession>
<evidence type="ECO:0000256" key="5">
    <source>
        <dbReference type="SAM" id="Phobius"/>
    </source>
</evidence>
<evidence type="ECO:0000313" key="7">
    <source>
        <dbReference type="EMBL" id="MCF2527921.1"/>
    </source>
</evidence>
<gene>
    <name evidence="7" type="ORF">LZ495_11920</name>
</gene>
<dbReference type="InterPro" id="IPR036388">
    <property type="entry name" value="WH-like_DNA-bd_sf"/>
</dbReference>
<dbReference type="RefSeq" id="WP_235052090.1">
    <property type="nucleotide sequence ID" value="NZ_JAKFHA010000005.1"/>
</dbReference>
<evidence type="ECO:0000256" key="1">
    <source>
        <dbReference type="ARBA" id="ARBA00009437"/>
    </source>
</evidence>
<dbReference type="GO" id="GO:0003677">
    <property type="term" value="F:DNA binding"/>
    <property type="evidence" value="ECO:0007669"/>
    <property type="project" value="UniProtKB-KW"/>
</dbReference>